<dbReference type="OrthoDB" id="24670at2759"/>
<dbReference type="SUPFAM" id="SSF47323">
    <property type="entry name" value="Anticodon-binding domain of a subclass of class I aminoacyl-tRNA synthetases"/>
    <property type="match status" value="1"/>
</dbReference>
<dbReference type="InterPro" id="IPR015413">
    <property type="entry name" value="Methionyl/Leucyl_tRNA_Synth"/>
</dbReference>
<dbReference type="GO" id="GO:0005524">
    <property type="term" value="F:ATP binding"/>
    <property type="evidence" value="ECO:0007669"/>
    <property type="project" value="UniProtKB-KW"/>
</dbReference>
<feature type="domain" description="Methionyl/Leucyl tRNA synthetase" evidence="12">
    <location>
        <begin position="96"/>
        <end position="297"/>
    </location>
</feature>
<evidence type="ECO:0000256" key="8">
    <source>
        <dbReference type="ARBA" id="ARBA00023146"/>
    </source>
</evidence>
<keyword evidence="5 10" id="KW-0547">Nucleotide-binding</keyword>
<dbReference type="InterPro" id="IPR023457">
    <property type="entry name" value="Met-tRNA_synth_2"/>
</dbReference>
<dbReference type="GO" id="GO:0006431">
    <property type="term" value="P:methionyl-tRNA aminoacylation"/>
    <property type="evidence" value="ECO:0007669"/>
    <property type="project" value="InterPro"/>
</dbReference>
<organism evidence="14 15">
    <name type="scientific">Gymnopilus dilepis</name>
    <dbReference type="NCBI Taxonomy" id="231916"/>
    <lineage>
        <taxon>Eukaryota</taxon>
        <taxon>Fungi</taxon>
        <taxon>Dikarya</taxon>
        <taxon>Basidiomycota</taxon>
        <taxon>Agaricomycotina</taxon>
        <taxon>Agaricomycetes</taxon>
        <taxon>Agaricomycetidae</taxon>
        <taxon>Agaricales</taxon>
        <taxon>Agaricineae</taxon>
        <taxon>Hymenogastraceae</taxon>
        <taxon>Gymnopilus</taxon>
    </lineage>
</organism>
<dbReference type="PRINTS" id="PR01041">
    <property type="entry name" value="TRNASYNTHMET"/>
</dbReference>
<comment type="similarity">
    <text evidence="2 10">Belongs to the class-I aminoacyl-tRNA synthetase family.</text>
</comment>
<dbReference type="Gene3D" id="2.170.220.10">
    <property type="match status" value="1"/>
</dbReference>
<dbReference type="EC" id="6.1.1.10" evidence="3"/>
<comment type="subcellular location">
    <subcellularLocation>
        <location evidence="1">Cytoplasm</location>
    </subcellularLocation>
</comment>
<dbReference type="InterPro" id="IPR041872">
    <property type="entry name" value="Anticodon_Met"/>
</dbReference>
<dbReference type="STRING" id="231916.A0A409Y6N4"/>
<evidence type="ECO:0000256" key="5">
    <source>
        <dbReference type="ARBA" id="ARBA00022741"/>
    </source>
</evidence>
<evidence type="ECO:0000256" key="1">
    <source>
        <dbReference type="ARBA" id="ARBA00004496"/>
    </source>
</evidence>
<dbReference type="GO" id="GO:0004825">
    <property type="term" value="F:methionine-tRNA ligase activity"/>
    <property type="evidence" value="ECO:0007669"/>
    <property type="project" value="UniProtKB-EC"/>
</dbReference>
<dbReference type="GO" id="GO:0005737">
    <property type="term" value="C:cytoplasm"/>
    <property type="evidence" value="ECO:0007669"/>
    <property type="project" value="UniProtKB-SubCell"/>
</dbReference>
<evidence type="ECO:0000256" key="6">
    <source>
        <dbReference type="ARBA" id="ARBA00022840"/>
    </source>
</evidence>
<accession>A0A409Y6N4</accession>
<dbReference type="InParanoid" id="A0A409Y6N4"/>
<dbReference type="Gene3D" id="1.10.730.10">
    <property type="entry name" value="Isoleucyl-tRNA Synthetase, Domain 1"/>
    <property type="match status" value="1"/>
</dbReference>
<dbReference type="PANTHER" id="PTHR43326:SF1">
    <property type="entry name" value="METHIONINE--TRNA LIGASE, MITOCHONDRIAL"/>
    <property type="match status" value="1"/>
</dbReference>
<evidence type="ECO:0000259" key="12">
    <source>
        <dbReference type="Pfam" id="PF09334"/>
    </source>
</evidence>
<dbReference type="Pfam" id="PF09334">
    <property type="entry name" value="tRNA-synt_1g"/>
    <property type="match status" value="2"/>
</dbReference>
<evidence type="ECO:0000256" key="9">
    <source>
        <dbReference type="ARBA" id="ARBA00030904"/>
    </source>
</evidence>
<evidence type="ECO:0000256" key="7">
    <source>
        <dbReference type="ARBA" id="ARBA00022917"/>
    </source>
</evidence>
<evidence type="ECO:0000256" key="3">
    <source>
        <dbReference type="ARBA" id="ARBA00012838"/>
    </source>
</evidence>
<proteinExistence type="inferred from homology"/>
<evidence type="ECO:0000256" key="2">
    <source>
        <dbReference type="ARBA" id="ARBA00005594"/>
    </source>
</evidence>
<dbReference type="Pfam" id="PF19303">
    <property type="entry name" value="Anticodon_3"/>
    <property type="match status" value="1"/>
</dbReference>
<sequence>MAARKSRSHERQIGTISNFRGQTDQIFRRNCQSVTGELVSKEINQVLSLQNNGSGASRWDLKYFRKGYADMPCHGGRTFLSSSAENPYQLTQKPFYITTPIFYPNASPHIGHLYSLIIGDVFARYQRMKGRQVEFLTGTDEHGMKIQRAAKLHFDESGREQEFCDSLSERFRDLGKRANISNTCFMRTTSEEHHRAVEHVWRDLYAKGYIYKAQYSGWYSVTDECFYTDAQVSKSPAPPAGDGHTISLETGSVVEWTSEENYMFRLSAFRDALIEHYAKNTRSVYPPQYRRNVLGMLGAALIGPAPPSSEGPEDAPTSPKVALVKDFTFSDISISRPRSRLEWGVPVPNDPQHTVYVWFDALLIYLTGAGYPWSPSSSASASSSLATGAWPADIQVIGKDILRFHAIYLPAIILALSGGPFQPSLSSSKSSTPATSQPSTSSSTSESTPIPLARTLLTHAHWTSSQKKMSKSLGNVADPLEAMNKYSVDVVRYYMMRVGGRWRVDADWSEEQLIKYRKEIEAQLGNYLLRISSKHIYDRATPFPLDEPGYDFQQDRNYDLFKVVADLPRKYEESMDNLEAGQALVWVVETLKVANKTISDIAPWNSKAPTKLAYTTRLVGLETLSVVGRCLEPFMPETSRKVLEALGEPEGEVWRVQHLSEMERVERMWEKWTERQVPRVKLFESLKVNVENGTGEVRRQVVQTRMSVELC</sequence>
<dbReference type="Gene3D" id="3.40.50.620">
    <property type="entry name" value="HUPs"/>
    <property type="match status" value="1"/>
</dbReference>
<keyword evidence="4 10" id="KW-0436">Ligase</keyword>
<evidence type="ECO:0000313" key="15">
    <source>
        <dbReference type="Proteomes" id="UP000284706"/>
    </source>
</evidence>
<evidence type="ECO:0000256" key="10">
    <source>
        <dbReference type="RuleBase" id="RU363039"/>
    </source>
</evidence>
<protein>
    <recommendedName>
        <fullName evidence="3">methionine--tRNA ligase</fullName>
        <ecNumber evidence="3">6.1.1.10</ecNumber>
    </recommendedName>
    <alternativeName>
        <fullName evidence="9">Methionyl-tRNA synthetase</fullName>
    </alternativeName>
</protein>
<dbReference type="EMBL" id="NHYE01001102">
    <property type="protein sequence ID" value="PPQ98670.1"/>
    <property type="molecule type" value="Genomic_DNA"/>
</dbReference>
<name>A0A409Y6N4_9AGAR</name>
<dbReference type="SUPFAM" id="SSF52374">
    <property type="entry name" value="Nucleotidylyl transferase"/>
    <property type="match status" value="1"/>
</dbReference>
<reference evidence="14 15" key="1">
    <citation type="journal article" date="2018" name="Evol. Lett.">
        <title>Horizontal gene cluster transfer increased hallucinogenic mushroom diversity.</title>
        <authorList>
            <person name="Reynolds H.T."/>
            <person name="Vijayakumar V."/>
            <person name="Gluck-Thaler E."/>
            <person name="Korotkin H.B."/>
            <person name="Matheny P.B."/>
            <person name="Slot J.C."/>
        </authorList>
    </citation>
    <scope>NUCLEOTIDE SEQUENCE [LARGE SCALE GENOMIC DNA]</scope>
    <source>
        <strain evidence="14 15">SRW20</strain>
    </source>
</reference>
<dbReference type="FunCoup" id="A0A409Y6N4">
    <property type="interactions" value="232"/>
</dbReference>
<comment type="caution">
    <text evidence="14">The sequence shown here is derived from an EMBL/GenBank/DDBJ whole genome shotgun (WGS) entry which is preliminary data.</text>
</comment>
<evidence type="ECO:0000259" key="13">
    <source>
        <dbReference type="Pfam" id="PF19303"/>
    </source>
</evidence>
<feature type="domain" description="Methionyl-tRNA synthetase anticodon-binding" evidence="13">
    <location>
        <begin position="558"/>
        <end position="664"/>
    </location>
</feature>
<dbReference type="InterPro" id="IPR014729">
    <property type="entry name" value="Rossmann-like_a/b/a_fold"/>
</dbReference>
<dbReference type="InterPro" id="IPR001412">
    <property type="entry name" value="aa-tRNA-synth_I_CS"/>
</dbReference>
<dbReference type="PANTHER" id="PTHR43326">
    <property type="entry name" value="METHIONYL-TRNA SYNTHETASE"/>
    <property type="match status" value="1"/>
</dbReference>
<keyword evidence="7 10" id="KW-0648">Protein biosynthesis</keyword>
<keyword evidence="8 10" id="KW-0030">Aminoacyl-tRNA synthetase</keyword>
<keyword evidence="15" id="KW-1185">Reference proteome</keyword>
<evidence type="ECO:0000313" key="14">
    <source>
        <dbReference type="EMBL" id="PPQ98670.1"/>
    </source>
</evidence>
<feature type="region of interest" description="Disordered" evidence="11">
    <location>
        <begin position="425"/>
        <end position="448"/>
    </location>
</feature>
<evidence type="ECO:0000256" key="11">
    <source>
        <dbReference type="SAM" id="MobiDB-lite"/>
    </source>
</evidence>
<gene>
    <name evidence="14" type="ORF">CVT26_013816</name>
</gene>
<keyword evidence="6 10" id="KW-0067">ATP-binding</keyword>
<dbReference type="PROSITE" id="PS00178">
    <property type="entry name" value="AA_TRNA_LIGASE_I"/>
    <property type="match status" value="1"/>
</dbReference>
<dbReference type="CDD" id="cd00814">
    <property type="entry name" value="MetRS_core"/>
    <property type="match status" value="1"/>
</dbReference>
<dbReference type="Proteomes" id="UP000284706">
    <property type="component" value="Unassembled WGS sequence"/>
</dbReference>
<dbReference type="InterPro" id="IPR033911">
    <property type="entry name" value="MetRS_core"/>
</dbReference>
<dbReference type="AlphaFoldDB" id="A0A409Y6N4"/>
<dbReference type="InterPro" id="IPR009080">
    <property type="entry name" value="tRNAsynth_Ia_anticodon-bd"/>
</dbReference>
<evidence type="ECO:0000256" key="4">
    <source>
        <dbReference type="ARBA" id="ARBA00022598"/>
    </source>
</evidence>
<feature type="domain" description="Methionyl/Leucyl tRNA synthetase" evidence="12">
    <location>
        <begin position="330"/>
        <end position="531"/>
    </location>
</feature>